<proteinExistence type="predicted"/>
<organism evidence="1 2">
    <name type="scientific">Rhizophagus irregularis</name>
    <dbReference type="NCBI Taxonomy" id="588596"/>
    <lineage>
        <taxon>Eukaryota</taxon>
        <taxon>Fungi</taxon>
        <taxon>Fungi incertae sedis</taxon>
        <taxon>Mucoromycota</taxon>
        <taxon>Glomeromycotina</taxon>
        <taxon>Glomeromycetes</taxon>
        <taxon>Glomerales</taxon>
        <taxon>Glomeraceae</taxon>
        <taxon>Rhizophagus</taxon>
    </lineage>
</organism>
<evidence type="ECO:0000313" key="1">
    <source>
        <dbReference type="EMBL" id="PKY53505.1"/>
    </source>
</evidence>
<dbReference type="EMBL" id="LLXI01001403">
    <property type="protein sequence ID" value="PKY53505.1"/>
    <property type="molecule type" value="Genomic_DNA"/>
</dbReference>
<evidence type="ECO:0000313" key="2">
    <source>
        <dbReference type="Proteomes" id="UP000234323"/>
    </source>
</evidence>
<sequence length="132" mass="15793">MRCNNVIIVCHHPNEPKWLLEEKIFNYISYKLNNYISNKPFTPYYEDVKGVHGRHNNISPIYVTQKYQCVPKVFVKMQHIYVYSMVVVQPKIFLELYVCGGSMKIIKKYLREREFIVFDLTRPETDELAVRV</sequence>
<dbReference type="AlphaFoldDB" id="A0A2I1H3Q8"/>
<comment type="caution">
    <text evidence="1">The sequence shown here is derived from an EMBL/GenBank/DDBJ whole genome shotgun (WGS) entry which is preliminary data.</text>
</comment>
<reference evidence="1 2" key="1">
    <citation type="submission" date="2015-10" db="EMBL/GenBank/DDBJ databases">
        <title>Genome analyses suggest a sexual origin of heterokaryosis in a supposedly ancient asexual fungus.</title>
        <authorList>
            <person name="Ropars J."/>
            <person name="Sedzielewska K."/>
            <person name="Noel J."/>
            <person name="Charron P."/>
            <person name="Farinelli L."/>
            <person name="Marton T."/>
            <person name="Kruger M."/>
            <person name="Pelin A."/>
            <person name="Brachmann A."/>
            <person name="Corradi N."/>
        </authorList>
    </citation>
    <scope>NUCLEOTIDE SEQUENCE [LARGE SCALE GENOMIC DNA]</scope>
    <source>
        <strain evidence="1 2">A4</strain>
    </source>
</reference>
<dbReference type="Proteomes" id="UP000234323">
    <property type="component" value="Unassembled WGS sequence"/>
</dbReference>
<protein>
    <submittedName>
        <fullName evidence="1">Uncharacterized protein</fullName>
    </submittedName>
</protein>
<accession>A0A2I1H3Q8</accession>
<gene>
    <name evidence="1" type="ORF">RhiirA4_471763</name>
</gene>
<keyword evidence="2" id="KW-1185">Reference proteome</keyword>
<name>A0A2I1H3Q8_9GLOM</name>